<dbReference type="AlphaFoldDB" id="A0A6M3LH34"/>
<name>A0A6M3LH34_9ZZZZ</name>
<protein>
    <submittedName>
        <fullName evidence="1">Uncharacterized protein</fullName>
    </submittedName>
</protein>
<evidence type="ECO:0000313" key="1">
    <source>
        <dbReference type="EMBL" id="QJA94526.1"/>
    </source>
</evidence>
<gene>
    <name evidence="1" type="ORF">MM415B03833_0011</name>
</gene>
<accession>A0A6M3LH34</accession>
<sequence>MADFSSTVLGEMPFGGKRITYGTFDDSSSSAGTGDIDTGLIQVESIFLTPYGNATDTNAATVAEVFPIETGDVTIFCDAGTAGYWRAIGI</sequence>
<dbReference type="EMBL" id="MT143239">
    <property type="protein sequence ID" value="QJA94526.1"/>
    <property type="molecule type" value="Genomic_DNA"/>
</dbReference>
<reference evidence="1" key="1">
    <citation type="submission" date="2020-03" db="EMBL/GenBank/DDBJ databases">
        <title>The deep terrestrial virosphere.</title>
        <authorList>
            <person name="Holmfeldt K."/>
            <person name="Nilsson E."/>
            <person name="Simone D."/>
            <person name="Lopez-Fernandez M."/>
            <person name="Wu X."/>
            <person name="de Brujin I."/>
            <person name="Lundin D."/>
            <person name="Andersson A."/>
            <person name="Bertilsson S."/>
            <person name="Dopson M."/>
        </authorList>
    </citation>
    <scope>NUCLEOTIDE SEQUENCE</scope>
    <source>
        <strain evidence="1">MM415B03833</strain>
    </source>
</reference>
<proteinExistence type="predicted"/>
<organism evidence="1">
    <name type="scientific">viral metagenome</name>
    <dbReference type="NCBI Taxonomy" id="1070528"/>
    <lineage>
        <taxon>unclassified sequences</taxon>
        <taxon>metagenomes</taxon>
        <taxon>organismal metagenomes</taxon>
    </lineage>
</organism>